<keyword evidence="1" id="KW-1133">Transmembrane helix</keyword>
<keyword evidence="1" id="KW-0812">Transmembrane</keyword>
<gene>
    <name evidence="2" type="ORF">MNBD_PLANCTO02-2882</name>
</gene>
<reference evidence="2" key="1">
    <citation type="submission" date="2018-06" db="EMBL/GenBank/DDBJ databases">
        <authorList>
            <person name="Zhirakovskaya E."/>
        </authorList>
    </citation>
    <scope>NUCLEOTIDE SEQUENCE</scope>
</reference>
<dbReference type="AlphaFoldDB" id="A0A3B1E4U1"/>
<protein>
    <submittedName>
        <fullName evidence="2">Uncharacterized protein</fullName>
    </submittedName>
</protein>
<name>A0A3B1E4U1_9ZZZZ</name>
<sequence length="174" mass="19279">MSDRLIYATYTNETDTLEATTAAREGGCEIIDVYTPYPIHGIDKAMGLKQSRLNWVCFICGLIGALVALWFQHWVASVDWALDVGGKPWNSLPSDLPVAFEMLVLCAGFGSVFALFAVSRLYPGKKPNIIAPEVSDNLFVLVINESHSKVSGSDLKQLLNQYQALKLEERLLEK</sequence>
<feature type="transmembrane region" description="Helical" evidence="1">
    <location>
        <begin position="96"/>
        <end position="118"/>
    </location>
</feature>
<accession>A0A3B1E4U1</accession>
<dbReference type="EMBL" id="UOGL01000502">
    <property type="protein sequence ID" value="VAX40995.1"/>
    <property type="molecule type" value="Genomic_DNA"/>
</dbReference>
<feature type="transmembrane region" description="Helical" evidence="1">
    <location>
        <begin position="53"/>
        <end position="76"/>
    </location>
</feature>
<dbReference type="PANTHER" id="PTHR40394">
    <property type="entry name" value="LIPOPROTEIN-RELATED"/>
    <property type="match status" value="1"/>
</dbReference>
<dbReference type="Pfam" id="PF11821">
    <property type="entry name" value="ActD"/>
    <property type="match status" value="1"/>
</dbReference>
<organism evidence="2">
    <name type="scientific">hydrothermal vent metagenome</name>
    <dbReference type="NCBI Taxonomy" id="652676"/>
    <lineage>
        <taxon>unclassified sequences</taxon>
        <taxon>metagenomes</taxon>
        <taxon>ecological metagenomes</taxon>
    </lineage>
</organism>
<evidence type="ECO:0000256" key="1">
    <source>
        <dbReference type="SAM" id="Phobius"/>
    </source>
</evidence>
<evidence type="ECO:0000313" key="2">
    <source>
        <dbReference type="EMBL" id="VAX40995.1"/>
    </source>
</evidence>
<keyword evidence="1" id="KW-0472">Membrane</keyword>
<dbReference type="InterPro" id="IPR021776">
    <property type="entry name" value="ActD"/>
</dbReference>
<dbReference type="PANTHER" id="PTHR40394:SF2">
    <property type="entry name" value="QUINOL:CYTOCHROME C OXIDOREDUCTASE MEMBRANE PROTEIN"/>
    <property type="match status" value="1"/>
</dbReference>
<proteinExistence type="predicted"/>